<dbReference type="AlphaFoldDB" id="A0A9E7JY73"/>
<dbReference type="OrthoDB" id="769713at2759"/>
<gene>
    <name evidence="1" type="ORF">MUK42_31683</name>
</gene>
<dbReference type="EMBL" id="CP097506">
    <property type="protein sequence ID" value="URD96661.1"/>
    <property type="molecule type" value="Genomic_DNA"/>
</dbReference>
<dbReference type="Proteomes" id="UP001055439">
    <property type="component" value="Chromosome 4"/>
</dbReference>
<organism evidence="1 2">
    <name type="scientific">Musa troglodytarum</name>
    <name type="common">fe'i banana</name>
    <dbReference type="NCBI Taxonomy" id="320322"/>
    <lineage>
        <taxon>Eukaryota</taxon>
        <taxon>Viridiplantae</taxon>
        <taxon>Streptophyta</taxon>
        <taxon>Embryophyta</taxon>
        <taxon>Tracheophyta</taxon>
        <taxon>Spermatophyta</taxon>
        <taxon>Magnoliopsida</taxon>
        <taxon>Liliopsida</taxon>
        <taxon>Zingiberales</taxon>
        <taxon>Musaceae</taxon>
        <taxon>Musa</taxon>
    </lineage>
</organism>
<protein>
    <submittedName>
        <fullName evidence="1">Uncharacterized protein</fullName>
    </submittedName>
</protein>
<accession>A0A9E7JY73</accession>
<sequence length="198" mass="21847">MGSIKEQETSELITMEAGGERKCSPSMLRSPIYFLPSRTRACTDRCGEPSCSTSTKKPWRYSGLEKVMVHLRSTRAAIVLFLSLIALEDFAGLGRRDIAAYGKSHEELGGETRTIVGAIRKEWLRGRMMVMEEVTAARSTANTGADHLVSQCGNEGDGSMRSGCELKHRSRPVRVHYAGLVPFSSDYSAPRNHPPKNN</sequence>
<evidence type="ECO:0000313" key="2">
    <source>
        <dbReference type="Proteomes" id="UP001055439"/>
    </source>
</evidence>
<proteinExistence type="predicted"/>
<keyword evidence="2" id="KW-1185">Reference proteome</keyword>
<name>A0A9E7JY73_9LILI</name>
<reference evidence="1" key="1">
    <citation type="submission" date="2022-05" db="EMBL/GenBank/DDBJ databases">
        <title>The Musa troglodytarum L. genome provides insights into the mechanism of non-climacteric behaviour and enrichment of carotenoids.</title>
        <authorList>
            <person name="Wang J."/>
        </authorList>
    </citation>
    <scope>NUCLEOTIDE SEQUENCE</scope>
    <source>
        <tissue evidence="1">Leaf</tissue>
    </source>
</reference>
<evidence type="ECO:0000313" key="1">
    <source>
        <dbReference type="EMBL" id="URD96661.1"/>
    </source>
</evidence>